<dbReference type="FunFam" id="3.15.20.10:FF:000001">
    <property type="entry name" value="Phospholipid transfer protein"/>
    <property type="match status" value="1"/>
</dbReference>
<dbReference type="PANTHER" id="PTHR10504:SF76">
    <property type="entry name" value="BACTERICIDAL PERMEABILITY-INCREASING PROTEIN"/>
    <property type="match status" value="1"/>
</dbReference>
<dbReference type="PANTHER" id="PTHR10504">
    <property type="entry name" value="BACTERICIDAL PERMEABILITY-INCREASING BPI PROTEIN-RELATED"/>
    <property type="match status" value="1"/>
</dbReference>
<dbReference type="Gene3D" id="3.15.10.10">
    <property type="entry name" value="Bactericidal permeability-increasing protein, domain 1"/>
    <property type="match status" value="1"/>
</dbReference>
<keyword evidence="5 7" id="KW-0325">Glycoprotein</keyword>
<evidence type="ECO:0000313" key="11">
    <source>
        <dbReference type="EMBL" id="ELK29595.1"/>
    </source>
</evidence>
<dbReference type="InterPro" id="IPR032942">
    <property type="entry name" value="BPI/LBP/Plunc"/>
</dbReference>
<reference evidence="12" key="1">
    <citation type="journal article" date="2013" name="Science">
        <title>Comparative analysis of bat genomes provides insight into the evolution of flight and immunity.</title>
        <authorList>
            <person name="Zhang G."/>
            <person name="Cowled C."/>
            <person name="Shi Z."/>
            <person name="Huang Z."/>
            <person name="Bishop-Lilly K.A."/>
            <person name="Fang X."/>
            <person name="Wynne J.W."/>
            <person name="Xiong Z."/>
            <person name="Baker M.L."/>
            <person name="Zhao W."/>
            <person name="Tachedjian M."/>
            <person name="Zhu Y."/>
            <person name="Zhou P."/>
            <person name="Jiang X."/>
            <person name="Ng J."/>
            <person name="Yang L."/>
            <person name="Wu L."/>
            <person name="Xiao J."/>
            <person name="Feng Y."/>
            <person name="Chen Y."/>
            <person name="Sun X."/>
            <person name="Zhang Y."/>
            <person name="Marsh G.A."/>
            <person name="Crameri G."/>
            <person name="Broder C.C."/>
            <person name="Frey K.G."/>
            <person name="Wang L.F."/>
            <person name="Wang J."/>
        </authorList>
    </citation>
    <scope>NUCLEOTIDE SEQUENCE [LARGE SCALE GENOMIC DNA]</scope>
</reference>
<dbReference type="InterPro" id="IPR030675">
    <property type="entry name" value="BPI/LBP"/>
</dbReference>
<dbReference type="GO" id="GO:0005615">
    <property type="term" value="C:extracellular space"/>
    <property type="evidence" value="ECO:0007669"/>
    <property type="project" value="UniProtKB-UniRule"/>
</dbReference>
<organism evidence="11 12">
    <name type="scientific">Myotis davidii</name>
    <name type="common">David's myotis</name>
    <dbReference type="NCBI Taxonomy" id="225400"/>
    <lineage>
        <taxon>Eukaryota</taxon>
        <taxon>Metazoa</taxon>
        <taxon>Chordata</taxon>
        <taxon>Craniata</taxon>
        <taxon>Vertebrata</taxon>
        <taxon>Euteleostomi</taxon>
        <taxon>Mammalia</taxon>
        <taxon>Eutheria</taxon>
        <taxon>Laurasiatheria</taxon>
        <taxon>Chiroptera</taxon>
        <taxon>Yangochiroptera</taxon>
        <taxon>Vespertilionidae</taxon>
        <taxon>Myotis</taxon>
    </lineage>
</organism>
<evidence type="ECO:0000259" key="10">
    <source>
        <dbReference type="SMART" id="SM00329"/>
    </source>
</evidence>
<dbReference type="InterPro" id="IPR017942">
    <property type="entry name" value="Lipid-bd_serum_glycop_N"/>
</dbReference>
<dbReference type="GO" id="GO:0002281">
    <property type="term" value="P:macrophage activation involved in immune response"/>
    <property type="evidence" value="ECO:0007669"/>
    <property type="project" value="TreeGrafter"/>
</dbReference>
<dbReference type="GO" id="GO:0031663">
    <property type="term" value="P:lipopolysaccharide-mediated signaling pathway"/>
    <property type="evidence" value="ECO:0007669"/>
    <property type="project" value="TreeGrafter"/>
</dbReference>
<evidence type="ECO:0000313" key="12">
    <source>
        <dbReference type="Proteomes" id="UP000010556"/>
    </source>
</evidence>
<dbReference type="InterPro" id="IPR001124">
    <property type="entry name" value="Lipid-bd_serum_glycop_C"/>
</dbReference>
<dbReference type="GO" id="GO:0045087">
    <property type="term" value="P:innate immune response"/>
    <property type="evidence" value="ECO:0007669"/>
    <property type="project" value="UniProtKB-UniRule"/>
</dbReference>
<dbReference type="Gene3D" id="3.15.20.10">
    <property type="entry name" value="Bactericidal permeability-increasing protein, domain 2"/>
    <property type="match status" value="1"/>
</dbReference>
<comment type="function">
    <text evidence="7">The cytotoxic action of BPI is limited to many species of Gram-negative bacteria; this specificity may be explained by a strong affinity of the very basic N-terminal half for the negatively charged lipopolysaccharides that are unique to the Gram-negative bacterial outer envelope.</text>
</comment>
<keyword evidence="12" id="KW-1185">Reference proteome</keyword>
<dbReference type="GO" id="GO:0050829">
    <property type="term" value="P:defense response to Gram-negative bacterium"/>
    <property type="evidence" value="ECO:0007669"/>
    <property type="project" value="UniProtKB-UniRule"/>
</dbReference>
<dbReference type="SMART" id="SM00328">
    <property type="entry name" value="BPI1"/>
    <property type="match status" value="1"/>
</dbReference>
<dbReference type="GO" id="GO:0006953">
    <property type="term" value="P:acute-phase response"/>
    <property type="evidence" value="ECO:0007669"/>
    <property type="project" value="TreeGrafter"/>
</dbReference>
<protein>
    <recommendedName>
        <fullName evidence="7">Bactericidal permeability-increasing protein</fullName>
        <shortName evidence="7">BPI</shortName>
    </recommendedName>
</protein>
<dbReference type="GO" id="GO:0050830">
    <property type="term" value="P:defense response to Gram-positive bacterium"/>
    <property type="evidence" value="ECO:0007669"/>
    <property type="project" value="TreeGrafter"/>
</dbReference>
<proteinExistence type="inferred from homology"/>
<dbReference type="InterPro" id="IPR017943">
    <property type="entry name" value="Bactericidal_perm-incr_a/b_dom"/>
</dbReference>
<evidence type="ECO:0000256" key="2">
    <source>
        <dbReference type="ARBA" id="ARBA00007292"/>
    </source>
</evidence>
<evidence type="ECO:0000256" key="1">
    <source>
        <dbReference type="ARBA" id="ARBA00004613"/>
    </source>
</evidence>
<name>L5LU92_MYODS</name>
<feature type="chain" id="PRO_5003970568" description="Bactericidal permeability-increasing protein" evidence="8">
    <location>
        <begin position="25"/>
        <end position="436"/>
    </location>
</feature>
<dbReference type="CDD" id="cd00026">
    <property type="entry name" value="BPI2"/>
    <property type="match status" value="1"/>
</dbReference>
<dbReference type="GO" id="GO:0043032">
    <property type="term" value="P:positive regulation of macrophage activation"/>
    <property type="evidence" value="ECO:0007669"/>
    <property type="project" value="TreeGrafter"/>
</dbReference>
<gene>
    <name evidence="11" type="ORF">MDA_GLEAN10022704</name>
</gene>
<dbReference type="Pfam" id="PF02886">
    <property type="entry name" value="LBP_BPI_CETP_C"/>
    <property type="match status" value="1"/>
</dbReference>
<comment type="similarity">
    <text evidence="2">Belongs to the BPI/LBP/Plunc superfamily. BPI/LBP family.</text>
</comment>
<comment type="domain">
    <text evidence="7">The N-terminal region may be exposed to the interior of the granule, whereas the C-terminal portion may be embedded in the membrane. During phagocytosis and degranulation, proteases may be released and activated and cleave BPI at the junction of the N- and C-terminal portions of the molecule, providing controlled release of the N-terminal antibacterial fragment when bacteria are ingested.</text>
</comment>
<evidence type="ECO:0000256" key="7">
    <source>
        <dbReference type="RuleBase" id="RU369039"/>
    </source>
</evidence>
<evidence type="ECO:0000256" key="3">
    <source>
        <dbReference type="ARBA" id="ARBA00022525"/>
    </source>
</evidence>
<keyword evidence="7 8" id="KW-0732">Signal</keyword>
<evidence type="ECO:0000256" key="5">
    <source>
        <dbReference type="ARBA" id="ARBA00023180"/>
    </source>
</evidence>
<keyword evidence="4 6" id="KW-1015">Disulfide bond</keyword>
<evidence type="ECO:0000256" key="6">
    <source>
        <dbReference type="PIRSR" id="PIRSR002417-50"/>
    </source>
</evidence>
<dbReference type="GO" id="GO:0001530">
    <property type="term" value="F:lipopolysaccharide binding"/>
    <property type="evidence" value="ECO:0007669"/>
    <property type="project" value="TreeGrafter"/>
</dbReference>
<keyword evidence="7" id="KW-0399">Innate immunity</keyword>
<sequence>MMARPYCVVVALLLLAEVSRLGEGASNPGFVVRITRKGLEYARQYGMAILKKELSTINVPDLSGSFEVGWMGSVSYEFKSTLQGTFDLSVDGVSISIYLNLGEDGNGRPTASVAHCSNSVGHVSIHISGNLSWLLNLFHKRIENKLKDILKQEICEIIRTSTSSHLEPYLRTLPVTLMIDEVAGIDYSLVGAPQVTSQGLDTPFRGEFFGRSQRSPVPFDAPPIRLPQQHDRMAYFAVSQYVFNTASRVYHQAGHMNFTIRNEDSPLNFPNRLHTKSLGAVIPQLARLYPNTELELEMSPESAPFLMFTPGNVTCVPVMNIQAFALLPNSSNRKPLFQLRARTDISATISVSSGRVLGSLTPGSKLKLELKHSNIGFFDVQLLESIFNYYASYIIYPSLNAKLEKGFPLPLPRDTYLSSLELQVHKNFLFVGADID</sequence>
<keyword evidence="7" id="KW-0929">Antimicrobial</keyword>
<evidence type="ECO:0000259" key="9">
    <source>
        <dbReference type="SMART" id="SM00328"/>
    </source>
</evidence>
<dbReference type="EMBL" id="KB107934">
    <property type="protein sequence ID" value="ELK29595.1"/>
    <property type="molecule type" value="Genomic_DNA"/>
</dbReference>
<evidence type="ECO:0000256" key="8">
    <source>
        <dbReference type="SAM" id="SignalP"/>
    </source>
</evidence>
<feature type="domain" description="Lipid-binding serum glycoprotein C-terminal" evidence="10">
    <location>
        <begin position="228"/>
        <end position="433"/>
    </location>
</feature>
<dbReference type="Pfam" id="PF01273">
    <property type="entry name" value="LBP_BPI_CETP"/>
    <property type="match status" value="1"/>
</dbReference>
<dbReference type="SMART" id="SM00329">
    <property type="entry name" value="BPI2"/>
    <property type="match status" value="1"/>
</dbReference>
<dbReference type="PIRSF" id="PIRSF002417">
    <property type="entry name" value="Lipid_binding_protein"/>
    <property type="match status" value="1"/>
</dbReference>
<keyword evidence="7" id="KW-0391">Immunity</keyword>
<feature type="domain" description="Lipid-binding serum glycoprotein N-terminal" evidence="9">
    <location>
        <begin position="33"/>
        <end position="213"/>
    </location>
</feature>
<evidence type="ECO:0000256" key="4">
    <source>
        <dbReference type="ARBA" id="ARBA00023157"/>
    </source>
</evidence>
<dbReference type="AlphaFoldDB" id="L5LU92"/>
<keyword evidence="3 7" id="KW-0964">Secreted</keyword>
<dbReference type="Proteomes" id="UP000010556">
    <property type="component" value="Unassembled WGS sequence"/>
</dbReference>
<dbReference type="CDD" id="cd00025">
    <property type="entry name" value="BPI1"/>
    <property type="match status" value="1"/>
</dbReference>
<accession>L5LU92</accession>
<feature type="signal peptide" evidence="8">
    <location>
        <begin position="1"/>
        <end position="24"/>
    </location>
</feature>
<feature type="disulfide bond" evidence="6">
    <location>
        <begin position="116"/>
        <end position="155"/>
    </location>
</feature>
<comment type="subcellular location">
    <subcellularLocation>
        <location evidence="1 7">Secreted</location>
    </subcellularLocation>
</comment>
<comment type="subunit">
    <text evidence="7">Monomer. Homodimer; disulfide-linked.</text>
</comment>
<comment type="domain">
    <text evidence="7">The N- and C-terminal barrels adopt an identical fold despite having only 13% of conserved residues.</text>
</comment>
<keyword evidence="7" id="KW-0044">Antibiotic</keyword>
<dbReference type="SUPFAM" id="SSF55394">
    <property type="entry name" value="Bactericidal permeability-increasing protein, BPI"/>
    <property type="match status" value="2"/>
</dbReference>